<dbReference type="HOGENOM" id="CLU_1980357_0_0_11"/>
<accession>A0A086MR12</accession>
<comment type="caution">
    <text evidence="2">The sequence shown here is derived from an EMBL/GenBank/DDBJ whole genome shotgun (WGS) entry which is preliminary data.</text>
</comment>
<reference evidence="2 3" key="1">
    <citation type="submission" date="2014-05" db="EMBL/GenBank/DDBJ databases">
        <title>Complete genome sequence of the Streptomyces mutabilis TRM45540.</title>
        <authorList>
            <person name="Luo X."/>
            <person name="Zhang L."/>
        </authorList>
    </citation>
    <scope>NUCLEOTIDE SEQUENCE [LARGE SCALE GENOMIC DNA]</scope>
    <source>
        <strain evidence="2 3">TRM45540</strain>
    </source>
</reference>
<feature type="region of interest" description="Disordered" evidence="1">
    <location>
        <begin position="83"/>
        <end position="126"/>
    </location>
</feature>
<evidence type="ECO:0000313" key="2">
    <source>
        <dbReference type="EMBL" id="KFG71330.1"/>
    </source>
</evidence>
<dbReference type="AlphaFoldDB" id="A0A086MR12"/>
<name>A0A086MR12_9ACTN</name>
<dbReference type="RefSeq" id="WP_043385631.1">
    <property type="nucleotide sequence ID" value="NZ_KN039950.1"/>
</dbReference>
<evidence type="ECO:0000256" key="1">
    <source>
        <dbReference type="SAM" id="MobiDB-lite"/>
    </source>
</evidence>
<proteinExistence type="predicted"/>
<feature type="compositionally biased region" description="Polar residues" evidence="1">
    <location>
        <begin position="84"/>
        <end position="95"/>
    </location>
</feature>
<keyword evidence="3" id="KW-1185">Reference proteome</keyword>
<dbReference type="EMBL" id="JNFQ01000007">
    <property type="protein sequence ID" value="KFG71330.1"/>
    <property type="molecule type" value="Genomic_DNA"/>
</dbReference>
<protein>
    <submittedName>
        <fullName evidence="2">Uncharacterized protein</fullName>
    </submittedName>
</protein>
<gene>
    <name evidence="2" type="ORF">FM21_34035</name>
</gene>
<feature type="compositionally biased region" description="Low complexity" evidence="1">
    <location>
        <begin position="113"/>
        <end position="126"/>
    </location>
</feature>
<organism evidence="2 3">
    <name type="scientific">Streptomyces mutabilis</name>
    <dbReference type="NCBI Taxonomy" id="67332"/>
    <lineage>
        <taxon>Bacteria</taxon>
        <taxon>Bacillati</taxon>
        <taxon>Actinomycetota</taxon>
        <taxon>Actinomycetes</taxon>
        <taxon>Kitasatosporales</taxon>
        <taxon>Streptomycetaceae</taxon>
        <taxon>Streptomyces</taxon>
    </lineage>
</organism>
<evidence type="ECO:0000313" key="3">
    <source>
        <dbReference type="Proteomes" id="UP000029095"/>
    </source>
</evidence>
<dbReference type="Proteomes" id="UP000029095">
    <property type="component" value="Unassembled WGS sequence"/>
</dbReference>
<sequence>MERLPVGITVHRVYEDGIVEDLICAPGHDLSHALDFIQKVTVKGHWVLIAPEQGCGIVAEFRAPIAPGLLSEIVSKAISAGQRARSSCPSPSTGRASCPSCGASPPLPPNEDSSSAQSKNSAAAGP</sequence>